<organism evidence="1 2">
    <name type="scientific">Undibacterium rugosum</name>
    <dbReference type="NCBI Taxonomy" id="2762291"/>
    <lineage>
        <taxon>Bacteria</taxon>
        <taxon>Pseudomonadati</taxon>
        <taxon>Pseudomonadota</taxon>
        <taxon>Betaproteobacteria</taxon>
        <taxon>Burkholderiales</taxon>
        <taxon>Oxalobacteraceae</taxon>
        <taxon>Undibacterium</taxon>
    </lineage>
</organism>
<proteinExistence type="predicted"/>
<dbReference type="AlphaFoldDB" id="A0A923I359"/>
<accession>A0A923I359</accession>
<reference evidence="1" key="1">
    <citation type="submission" date="2020-08" db="EMBL/GenBank/DDBJ databases">
        <title>Novel species isolated from subtropical streams in China.</title>
        <authorList>
            <person name="Lu H."/>
        </authorList>
    </citation>
    <scope>NUCLEOTIDE SEQUENCE</scope>
    <source>
        <strain evidence="1">CY7W</strain>
    </source>
</reference>
<protein>
    <submittedName>
        <fullName evidence="1">Uncharacterized protein</fullName>
    </submittedName>
</protein>
<gene>
    <name evidence="1" type="ORF">H8K47_07425</name>
</gene>
<evidence type="ECO:0000313" key="2">
    <source>
        <dbReference type="Proteomes" id="UP000612361"/>
    </source>
</evidence>
<evidence type="ECO:0000313" key="1">
    <source>
        <dbReference type="EMBL" id="MBC3935184.1"/>
    </source>
</evidence>
<dbReference type="RefSeq" id="WP_186880768.1">
    <property type="nucleotide sequence ID" value="NZ_JACOGG010000006.1"/>
</dbReference>
<keyword evidence="2" id="KW-1185">Reference proteome</keyword>
<sequence>MRTCYCKDRANFTIVTKSLIFQETATMLLYFSDDKSEYADFSTIVCAKNQPQELNE</sequence>
<name>A0A923I359_9BURK</name>
<dbReference type="EMBL" id="JACOGG010000006">
    <property type="protein sequence ID" value="MBC3935184.1"/>
    <property type="molecule type" value="Genomic_DNA"/>
</dbReference>
<dbReference type="Proteomes" id="UP000612361">
    <property type="component" value="Unassembled WGS sequence"/>
</dbReference>
<comment type="caution">
    <text evidence="1">The sequence shown here is derived from an EMBL/GenBank/DDBJ whole genome shotgun (WGS) entry which is preliminary data.</text>
</comment>